<feature type="domain" description="C2H2-type" evidence="2">
    <location>
        <begin position="252"/>
        <end position="276"/>
    </location>
</feature>
<feature type="domain" description="C2H2-type" evidence="2">
    <location>
        <begin position="190"/>
        <end position="214"/>
    </location>
</feature>
<evidence type="ECO:0000256" key="1">
    <source>
        <dbReference type="SAM" id="Coils"/>
    </source>
</evidence>
<evidence type="ECO:0008006" key="6">
    <source>
        <dbReference type="Google" id="ProtNLM"/>
    </source>
</evidence>
<keyword evidence="1" id="KW-0175">Coiled coil</keyword>
<evidence type="ECO:0000259" key="3">
    <source>
        <dbReference type="SMART" id="SM00451"/>
    </source>
</evidence>
<dbReference type="InterPro" id="IPR052644">
    <property type="entry name" value="ZMAT3"/>
</dbReference>
<feature type="coiled-coil region" evidence="1">
    <location>
        <begin position="61"/>
        <end position="88"/>
    </location>
</feature>
<dbReference type="InterPro" id="IPR003604">
    <property type="entry name" value="Matrin/U1-like-C_Znf_C2H2"/>
</dbReference>
<evidence type="ECO:0000313" key="4">
    <source>
        <dbReference type="EnsemblMetazoa" id="AALFPA23_010394.P14522"/>
    </source>
</evidence>
<organism evidence="4 5">
    <name type="scientific">Aedes albopictus</name>
    <name type="common">Asian tiger mosquito</name>
    <name type="synonym">Stegomyia albopicta</name>
    <dbReference type="NCBI Taxonomy" id="7160"/>
    <lineage>
        <taxon>Eukaryota</taxon>
        <taxon>Metazoa</taxon>
        <taxon>Ecdysozoa</taxon>
        <taxon>Arthropoda</taxon>
        <taxon>Hexapoda</taxon>
        <taxon>Insecta</taxon>
        <taxon>Pterygota</taxon>
        <taxon>Neoptera</taxon>
        <taxon>Endopterygota</taxon>
        <taxon>Diptera</taxon>
        <taxon>Nematocera</taxon>
        <taxon>Culicoidea</taxon>
        <taxon>Culicidae</taxon>
        <taxon>Culicinae</taxon>
        <taxon>Aedini</taxon>
        <taxon>Aedes</taxon>
        <taxon>Stegomyia</taxon>
    </lineage>
</organism>
<dbReference type="PANTHER" id="PTHR46786:SF1">
    <property type="entry name" value="ZINC FINGER MATRIN-TYPE PROTEIN 3"/>
    <property type="match status" value="1"/>
</dbReference>
<dbReference type="PANTHER" id="PTHR46786">
    <property type="entry name" value="ZINC FINGER MATRIN-TYPE PROTEIN 3"/>
    <property type="match status" value="1"/>
</dbReference>
<reference evidence="4" key="2">
    <citation type="submission" date="2025-05" db="UniProtKB">
        <authorList>
            <consortium name="EnsemblMetazoa"/>
        </authorList>
    </citation>
    <scope>IDENTIFICATION</scope>
    <source>
        <strain evidence="4">Foshan</strain>
    </source>
</reference>
<dbReference type="Pfam" id="PF12874">
    <property type="entry name" value="zf-met"/>
    <property type="match status" value="4"/>
</dbReference>
<sequence>MDPPKEPTKPGLDADSDAALAASAANAVEQWRTYQNAYALYQQQQAAYEQYMQKQATITTYEEQQAAYNQYLEAHNSYQKQLEQYEQHKAYQEYYTSGAAVDPAAYYPATTTAYPHVAAGAVVPPVFTTPLAHVDQFYNKANDHRRDPSTLKDRSYVSKRAKAYTSTNYYANPDDEQLFPPELKALFRDLDCGLCKSKMNSHISANVHYQSKVHEKKIIQWLTDWCERTGTPMPYRAKRKPVPVEPVGPNSLRCEACDLPLTSIQHANQHYTGKRHRMVVSGKKTPAGRGYFNKDGQWTRRHAVSDGDPDRFGIGQSFANKNHYSVSEAKRMRLEPPPAVPEGLLEGTNIDPAISSVPITTSVAPPASVIPQPVVVPPYAPPVVVAPVVQPAKTLEAEVRKKESADCVDDSGVFCKVCQIAVTSAAVMETHLKGVKHLKKLKSIGRMPPPSRNSSSSAKGGCNAETILAALTSPQPAQMDWSLYRMPSGKYYCKTCNCIMADEKLFSQHWYGKKHKLKAKQEMEDASGIDKKPKSIGYRRFKKPFVQ</sequence>
<keyword evidence="5" id="KW-1185">Reference proteome</keyword>
<feature type="domain" description="C2H2-type" evidence="2">
    <location>
        <begin position="413"/>
        <end position="437"/>
    </location>
</feature>
<reference evidence="5" key="1">
    <citation type="journal article" date="2015" name="Proc. Natl. Acad. Sci. U.S.A.">
        <title>Genome sequence of the Asian Tiger mosquito, Aedes albopictus, reveals insights into its biology, genetics, and evolution.</title>
        <authorList>
            <person name="Chen X.G."/>
            <person name="Jiang X."/>
            <person name="Gu J."/>
            <person name="Xu M."/>
            <person name="Wu Y."/>
            <person name="Deng Y."/>
            <person name="Zhang C."/>
            <person name="Bonizzoni M."/>
            <person name="Dermauw W."/>
            <person name="Vontas J."/>
            <person name="Armbruster P."/>
            <person name="Huang X."/>
            <person name="Yang Y."/>
            <person name="Zhang H."/>
            <person name="He W."/>
            <person name="Peng H."/>
            <person name="Liu Y."/>
            <person name="Wu K."/>
            <person name="Chen J."/>
            <person name="Lirakis M."/>
            <person name="Topalis P."/>
            <person name="Van Leeuwen T."/>
            <person name="Hall A.B."/>
            <person name="Jiang X."/>
            <person name="Thorpe C."/>
            <person name="Mueller R.L."/>
            <person name="Sun C."/>
            <person name="Waterhouse R.M."/>
            <person name="Yan G."/>
            <person name="Tu Z.J."/>
            <person name="Fang X."/>
            <person name="James A.A."/>
        </authorList>
    </citation>
    <scope>NUCLEOTIDE SEQUENCE [LARGE SCALE GENOMIC DNA]</scope>
    <source>
        <strain evidence="5">Foshan</strain>
    </source>
</reference>
<dbReference type="EnsemblMetazoa" id="AALFPA23_010394.R14522">
    <property type="protein sequence ID" value="AALFPA23_010394.P14522"/>
    <property type="gene ID" value="AALFPA23_010394"/>
</dbReference>
<dbReference type="InterPro" id="IPR036236">
    <property type="entry name" value="Znf_C2H2_sf"/>
</dbReference>
<feature type="domain" description="U1-type" evidence="3">
    <location>
        <begin position="187"/>
        <end position="221"/>
    </location>
</feature>
<dbReference type="EnsemblMetazoa" id="AALFPA23_010394.R14523">
    <property type="protein sequence ID" value="AALFPA23_010394.P14523"/>
    <property type="gene ID" value="AALFPA23_010394"/>
</dbReference>
<dbReference type="SMART" id="SM00355">
    <property type="entry name" value="ZnF_C2H2"/>
    <property type="match status" value="4"/>
</dbReference>
<dbReference type="Gene3D" id="3.30.160.60">
    <property type="entry name" value="Classic Zinc Finger"/>
    <property type="match status" value="4"/>
</dbReference>
<dbReference type="SUPFAM" id="SSF57667">
    <property type="entry name" value="beta-beta-alpha zinc fingers"/>
    <property type="match status" value="4"/>
</dbReference>
<feature type="domain" description="U1-type" evidence="3">
    <location>
        <begin position="249"/>
        <end position="283"/>
    </location>
</feature>
<accession>A0ABM1YM27</accession>
<dbReference type="RefSeq" id="XP_029713075.1">
    <property type="nucleotide sequence ID" value="XM_029857215.2"/>
</dbReference>
<evidence type="ECO:0000259" key="2">
    <source>
        <dbReference type="SMART" id="SM00355"/>
    </source>
</evidence>
<feature type="domain" description="C2H2-type" evidence="2">
    <location>
        <begin position="491"/>
        <end position="515"/>
    </location>
</feature>
<proteinExistence type="predicted"/>
<feature type="domain" description="U1-type" evidence="3">
    <location>
        <begin position="410"/>
        <end position="444"/>
    </location>
</feature>
<feature type="domain" description="U1-type" evidence="3">
    <location>
        <begin position="488"/>
        <end position="522"/>
    </location>
</feature>
<dbReference type="RefSeq" id="XP_029713076.1">
    <property type="nucleotide sequence ID" value="XM_029857216.2"/>
</dbReference>
<dbReference type="Proteomes" id="UP000069940">
    <property type="component" value="Unassembled WGS sequence"/>
</dbReference>
<protein>
    <recommendedName>
        <fullName evidence="6">C2H2-type domain-containing protein</fullName>
    </recommendedName>
</protein>
<dbReference type="SMART" id="SM00451">
    <property type="entry name" value="ZnF_U1"/>
    <property type="match status" value="4"/>
</dbReference>
<dbReference type="GeneID" id="115257520"/>
<dbReference type="InterPro" id="IPR013087">
    <property type="entry name" value="Znf_C2H2_type"/>
</dbReference>
<name>A0ABM1YM27_AEDAL</name>
<evidence type="ECO:0000313" key="5">
    <source>
        <dbReference type="Proteomes" id="UP000069940"/>
    </source>
</evidence>